<feature type="compositionally biased region" description="Polar residues" evidence="1">
    <location>
        <begin position="237"/>
        <end position="248"/>
    </location>
</feature>
<sequence length="263" mass="29302">MVFDTFRQLDFQRSVISRRYKQPYIDKMLDQVDKWDVCLVDRFVSNPAPRGLGNIEVSHSTENKLSNSSLVGQIESAATGSSQPAPLNSQRRSASASSPPPNKKFRSMLDAKSVEERLENGEREAFIAAISPDENLPAEMIGISLARKDRKEEIKQIVTKRRQLPDDYEPEEGEIEDDDEDYDNDYEGDEEYIASEIDEVCSDSDVAAGDLRSGIRMTECEADDSMELETDSESEPGGSTTINPSLPSGTLADLLRIGRVPRC</sequence>
<protein>
    <submittedName>
        <fullName evidence="2">Uncharacterized protein</fullName>
    </submittedName>
</protein>
<feature type="region of interest" description="Disordered" evidence="1">
    <location>
        <begin position="220"/>
        <end position="250"/>
    </location>
</feature>
<feature type="compositionally biased region" description="Polar residues" evidence="1">
    <location>
        <begin position="77"/>
        <end position="92"/>
    </location>
</feature>
<name>A0A448WFF7_9PLAT</name>
<feature type="compositionally biased region" description="Acidic residues" evidence="1">
    <location>
        <begin position="220"/>
        <end position="234"/>
    </location>
</feature>
<evidence type="ECO:0000256" key="1">
    <source>
        <dbReference type="SAM" id="MobiDB-lite"/>
    </source>
</evidence>
<proteinExistence type="predicted"/>
<feature type="region of interest" description="Disordered" evidence="1">
    <location>
        <begin position="77"/>
        <end position="108"/>
    </location>
</feature>
<feature type="region of interest" description="Disordered" evidence="1">
    <location>
        <begin position="160"/>
        <end position="186"/>
    </location>
</feature>
<dbReference type="OrthoDB" id="67027at2759"/>
<reference evidence="2" key="1">
    <citation type="submission" date="2018-11" db="EMBL/GenBank/DDBJ databases">
        <authorList>
            <consortium name="Pathogen Informatics"/>
        </authorList>
    </citation>
    <scope>NUCLEOTIDE SEQUENCE</scope>
</reference>
<evidence type="ECO:0000313" key="2">
    <source>
        <dbReference type="EMBL" id="VEL10299.1"/>
    </source>
</evidence>
<dbReference type="Proteomes" id="UP000784294">
    <property type="component" value="Unassembled WGS sequence"/>
</dbReference>
<dbReference type="AlphaFoldDB" id="A0A448WFF7"/>
<dbReference type="EMBL" id="CAAALY010008605">
    <property type="protein sequence ID" value="VEL10299.1"/>
    <property type="molecule type" value="Genomic_DNA"/>
</dbReference>
<comment type="caution">
    <text evidence="2">The sequence shown here is derived from an EMBL/GenBank/DDBJ whole genome shotgun (WGS) entry which is preliminary data.</text>
</comment>
<organism evidence="2 3">
    <name type="scientific">Protopolystoma xenopodis</name>
    <dbReference type="NCBI Taxonomy" id="117903"/>
    <lineage>
        <taxon>Eukaryota</taxon>
        <taxon>Metazoa</taxon>
        <taxon>Spiralia</taxon>
        <taxon>Lophotrochozoa</taxon>
        <taxon>Platyhelminthes</taxon>
        <taxon>Monogenea</taxon>
        <taxon>Polyopisthocotylea</taxon>
        <taxon>Polystomatidea</taxon>
        <taxon>Polystomatidae</taxon>
        <taxon>Protopolystoma</taxon>
    </lineage>
</organism>
<evidence type="ECO:0000313" key="3">
    <source>
        <dbReference type="Proteomes" id="UP000784294"/>
    </source>
</evidence>
<feature type="compositionally biased region" description="Acidic residues" evidence="1">
    <location>
        <begin position="166"/>
        <end position="186"/>
    </location>
</feature>
<keyword evidence="3" id="KW-1185">Reference proteome</keyword>
<gene>
    <name evidence="2" type="ORF">PXEA_LOCUS3739</name>
</gene>
<accession>A0A448WFF7</accession>